<protein>
    <submittedName>
        <fullName evidence="2">DUF805 domain-containing protein</fullName>
    </submittedName>
</protein>
<feature type="transmembrane region" description="Helical" evidence="1">
    <location>
        <begin position="64"/>
        <end position="83"/>
    </location>
</feature>
<dbReference type="GO" id="GO:0005886">
    <property type="term" value="C:plasma membrane"/>
    <property type="evidence" value="ECO:0007669"/>
    <property type="project" value="TreeGrafter"/>
</dbReference>
<gene>
    <name evidence="2" type="ORF">JO391_10400</name>
</gene>
<keyword evidence="1" id="KW-0812">Transmembrane</keyword>
<reference evidence="2" key="1">
    <citation type="submission" date="2021-02" db="EMBL/GenBank/DDBJ databases">
        <title>Rhodobacter shimadae sp. nov., an aerobic anoxygenic phototrophic bacterium isolated from a hot spring.</title>
        <authorList>
            <person name="Muramatsu S."/>
            <person name="Haruta S."/>
            <person name="Hirose S."/>
            <person name="Hanada S."/>
        </authorList>
    </citation>
    <scope>NUCLEOTIDE SEQUENCE</scope>
    <source>
        <strain evidence="2">N10</strain>
    </source>
</reference>
<dbReference type="AlphaFoldDB" id="A0A8G0ZMS2"/>
<sequence length="146" mass="16096">MGFGEAVRTCFNKYVTFSGRARRSEYWWWILFIIIAQAVLGVVDRMLFGAQVVQMGDMMVEAQTGPIGGVFSLVTLLPGLSVMVRRLHDTGHSGWWFWIILIPIVGWIILLYWMIKAGDAGDNAFGSDPLAGGAGYGASSVPRVPR</sequence>
<organism evidence="2 3">
    <name type="scientific">Neotabrizicola shimadae</name>
    <dbReference type="NCBI Taxonomy" id="2807096"/>
    <lineage>
        <taxon>Bacteria</taxon>
        <taxon>Pseudomonadati</taxon>
        <taxon>Pseudomonadota</taxon>
        <taxon>Alphaproteobacteria</taxon>
        <taxon>Rhodobacterales</taxon>
        <taxon>Paracoccaceae</taxon>
        <taxon>Neotabrizicola</taxon>
    </lineage>
</organism>
<dbReference type="EMBL" id="CP069370">
    <property type="protein sequence ID" value="QYZ68206.1"/>
    <property type="molecule type" value="Genomic_DNA"/>
</dbReference>
<name>A0A8G0ZMS2_9RHOB</name>
<feature type="transmembrane region" description="Helical" evidence="1">
    <location>
        <begin position="95"/>
        <end position="115"/>
    </location>
</feature>
<keyword evidence="1" id="KW-1133">Transmembrane helix</keyword>
<dbReference type="Pfam" id="PF05656">
    <property type="entry name" value="DUF805"/>
    <property type="match status" value="1"/>
</dbReference>
<evidence type="ECO:0000256" key="1">
    <source>
        <dbReference type="SAM" id="Phobius"/>
    </source>
</evidence>
<accession>A0A8G0ZMS2</accession>
<evidence type="ECO:0000313" key="2">
    <source>
        <dbReference type="EMBL" id="QYZ68206.1"/>
    </source>
</evidence>
<dbReference type="RefSeq" id="WP_220660429.1">
    <property type="nucleotide sequence ID" value="NZ_CP069370.1"/>
</dbReference>
<evidence type="ECO:0000313" key="3">
    <source>
        <dbReference type="Proteomes" id="UP000826300"/>
    </source>
</evidence>
<dbReference type="PANTHER" id="PTHR34980">
    <property type="entry name" value="INNER MEMBRANE PROTEIN-RELATED-RELATED"/>
    <property type="match status" value="1"/>
</dbReference>
<dbReference type="Proteomes" id="UP000826300">
    <property type="component" value="Chromosome"/>
</dbReference>
<dbReference type="KEGG" id="nsm:JO391_10400"/>
<dbReference type="PANTHER" id="PTHR34980:SF2">
    <property type="entry name" value="INNER MEMBRANE PROTEIN YHAH-RELATED"/>
    <property type="match status" value="1"/>
</dbReference>
<dbReference type="InterPro" id="IPR008523">
    <property type="entry name" value="DUF805"/>
</dbReference>
<feature type="transmembrane region" description="Helical" evidence="1">
    <location>
        <begin position="26"/>
        <end position="43"/>
    </location>
</feature>
<proteinExistence type="predicted"/>
<keyword evidence="1" id="KW-0472">Membrane</keyword>
<keyword evidence="3" id="KW-1185">Reference proteome</keyword>